<accession>A0A811L5P5</accession>
<evidence type="ECO:0000313" key="2">
    <source>
        <dbReference type="EMBL" id="CAD5224526.1"/>
    </source>
</evidence>
<keyword evidence="3" id="KW-1185">Reference proteome</keyword>
<dbReference type="Proteomes" id="UP000614601">
    <property type="component" value="Unassembled WGS sequence"/>
</dbReference>
<reference evidence="2" key="1">
    <citation type="submission" date="2020-09" db="EMBL/GenBank/DDBJ databases">
        <authorList>
            <person name="Kikuchi T."/>
        </authorList>
    </citation>
    <scope>NUCLEOTIDE SEQUENCE</scope>
    <source>
        <strain evidence="2">SH1</strain>
    </source>
</reference>
<gene>
    <name evidence="2" type="ORF">BOKJ2_LOCUS11123</name>
</gene>
<organism evidence="2 3">
    <name type="scientific">Bursaphelenchus okinawaensis</name>
    <dbReference type="NCBI Taxonomy" id="465554"/>
    <lineage>
        <taxon>Eukaryota</taxon>
        <taxon>Metazoa</taxon>
        <taxon>Ecdysozoa</taxon>
        <taxon>Nematoda</taxon>
        <taxon>Chromadorea</taxon>
        <taxon>Rhabditida</taxon>
        <taxon>Tylenchina</taxon>
        <taxon>Tylenchomorpha</taxon>
        <taxon>Aphelenchoidea</taxon>
        <taxon>Aphelenchoididae</taxon>
        <taxon>Bursaphelenchus</taxon>
    </lineage>
</organism>
<evidence type="ECO:0000256" key="1">
    <source>
        <dbReference type="SAM" id="MobiDB-lite"/>
    </source>
</evidence>
<sequence>MNQEFADDNKGMVLAPDIRQSDHATSSSTISSRSGIPAFRTPGGSTSQKRDTVGIRITTKRRSSKLEPWCSRTCSVLFRSYTTEKMTTS</sequence>
<feature type="region of interest" description="Disordered" evidence="1">
    <location>
        <begin position="1"/>
        <end position="53"/>
    </location>
</feature>
<protein>
    <submittedName>
        <fullName evidence="2">Uncharacterized protein</fullName>
    </submittedName>
</protein>
<dbReference type="Proteomes" id="UP000783686">
    <property type="component" value="Unassembled WGS sequence"/>
</dbReference>
<comment type="caution">
    <text evidence="2">The sequence shown here is derived from an EMBL/GenBank/DDBJ whole genome shotgun (WGS) entry which is preliminary data.</text>
</comment>
<feature type="compositionally biased region" description="Low complexity" evidence="1">
    <location>
        <begin position="25"/>
        <end position="34"/>
    </location>
</feature>
<evidence type="ECO:0000313" key="3">
    <source>
        <dbReference type="Proteomes" id="UP000614601"/>
    </source>
</evidence>
<proteinExistence type="predicted"/>
<dbReference type="AlphaFoldDB" id="A0A811L5P5"/>
<dbReference type="EMBL" id="CAJFDH010000005">
    <property type="protein sequence ID" value="CAD5224526.1"/>
    <property type="molecule type" value="Genomic_DNA"/>
</dbReference>
<dbReference type="EMBL" id="CAJFCW020000005">
    <property type="protein sequence ID" value="CAG9119934.1"/>
    <property type="molecule type" value="Genomic_DNA"/>
</dbReference>
<name>A0A811L5P5_9BILA</name>